<protein>
    <submittedName>
        <fullName evidence="2">DUF1295-domain-containing protein</fullName>
    </submittedName>
</protein>
<accession>A0A6G1GWJ1</accession>
<dbReference type="PANTHER" id="PTHR32251">
    <property type="entry name" value="3-OXO-5-ALPHA-STEROID 4-DEHYDROGENASE"/>
    <property type="match status" value="1"/>
</dbReference>
<proteinExistence type="predicted"/>
<keyword evidence="1" id="KW-1133">Transmembrane helix</keyword>
<evidence type="ECO:0000256" key="1">
    <source>
        <dbReference type="SAM" id="Phobius"/>
    </source>
</evidence>
<dbReference type="EMBL" id="ML977163">
    <property type="protein sequence ID" value="KAF1985295.1"/>
    <property type="molecule type" value="Genomic_DNA"/>
</dbReference>
<evidence type="ECO:0000313" key="2">
    <source>
        <dbReference type="EMBL" id="KAF1985295.1"/>
    </source>
</evidence>
<dbReference type="AlphaFoldDB" id="A0A6G1GWJ1"/>
<dbReference type="Gene3D" id="1.20.120.1630">
    <property type="match status" value="1"/>
</dbReference>
<dbReference type="Pfam" id="PF06966">
    <property type="entry name" value="DUF1295"/>
    <property type="match status" value="1"/>
</dbReference>
<reference evidence="2" key="1">
    <citation type="journal article" date="2020" name="Stud. Mycol.">
        <title>101 Dothideomycetes genomes: a test case for predicting lifestyles and emergence of pathogens.</title>
        <authorList>
            <person name="Haridas S."/>
            <person name="Albert R."/>
            <person name="Binder M."/>
            <person name="Bloem J."/>
            <person name="Labutti K."/>
            <person name="Salamov A."/>
            <person name="Andreopoulos B."/>
            <person name="Baker S."/>
            <person name="Barry K."/>
            <person name="Bills G."/>
            <person name="Bluhm B."/>
            <person name="Cannon C."/>
            <person name="Castanera R."/>
            <person name="Culley D."/>
            <person name="Daum C."/>
            <person name="Ezra D."/>
            <person name="Gonzalez J."/>
            <person name="Henrissat B."/>
            <person name="Kuo A."/>
            <person name="Liang C."/>
            <person name="Lipzen A."/>
            <person name="Lutzoni F."/>
            <person name="Magnuson J."/>
            <person name="Mondo S."/>
            <person name="Nolan M."/>
            <person name="Ohm R."/>
            <person name="Pangilinan J."/>
            <person name="Park H.-J."/>
            <person name="Ramirez L."/>
            <person name="Alfaro M."/>
            <person name="Sun H."/>
            <person name="Tritt A."/>
            <person name="Yoshinaga Y."/>
            <person name="Zwiers L.-H."/>
            <person name="Turgeon B."/>
            <person name="Goodwin S."/>
            <person name="Spatafora J."/>
            <person name="Crous P."/>
            <person name="Grigoriev I."/>
        </authorList>
    </citation>
    <scope>NUCLEOTIDE SEQUENCE</scope>
    <source>
        <strain evidence="2">CBS 113979</strain>
    </source>
</reference>
<keyword evidence="3" id="KW-1185">Reference proteome</keyword>
<dbReference type="GO" id="GO:0016020">
    <property type="term" value="C:membrane"/>
    <property type="evidence" value="ECO:0007669"/>
    <property type="project" value="TreeGrafter"/>
</dbReference>
<feature type="transmembrane region" description="Helical" evidence="1">
    <location>
        <begin position="59"/>
        <end position="77"/>
    </location>
</feature>
<keyword evidence="1" id="KW-0472">Membrane</keyword>
<gene>
    <name evidence="2" type="ORF">K402DRAFT_357868</name>
</gene>
<feature type="transmembrane region" description="Helical" evidence="1">
    <location>
        <begin position="288"/>
        <end position="309"/>
    </location>
</feature>
<feature type="transmembrane region" description="Helical" evidence="1">
    <location>
        <begin position="89"/>
        <end position="105"/>
    </location>
</feature>
<feature type="transmembrane region" description="Helical" evidence="1">
    <location>
        <begin position="155"/>
        <end position="179"/>
    </location>
</feature>
<dbReference type="Proteomes" id="UP000800041">
    <property type="component" value="Unassembled WGS sequence"/>
</dbReference>
<organism evidence="2 3">
    <name type="scientific">Aulographum hederae CBS 113979</name>
    <dbReference type="NCBI Taxonomy" id="1176131"/>
    <lineage>
        <taxon>Eukaryota</taxon>
        <taxon>Fungi</taxon>
        <taxon>Dikarya</taxon>
        <taxon>Ascomycota</taxon>
        <taxon>Pezizomycotina</taxon>
        <taxon>Dothideomycetes</taxon>
        <taxon>Pleosporomycetidae</taxon>
        <taxon>Aulographales</taxon>
        <taxon>Aulographaceae</taxon>
    </lineage>
</organism>
<name>A0A6G1GWJ1_9PEZI</name>
<dbReference type="InterPro" id="IPR010721">
    <property type="entry name" value="UstE-like"/>
</dbReference>
<evidence type="ECO:0000313" key="3">
    <source>
        <dbReference type="Proteomes" id="UP000800041"/>
    </source>
</evidence>
<dbReference type="PANTHER" id="PTHR32251:SF23">
    <property type="entry name" value="3-OXO-5-ALPHA-STEROID 4-DEHYDROGENASE (DUF1295)"/>
    <property type="match status" value="1"/>
</dbReference>
<dbReference type="OrthoDB" id="201504at2759"/>
<keyword evidence="1" id="KW-0812">Transmembrane</keyword>
<sequence length="352" mass="40764">MVSYALQSLPWGAANPQQCADFDVVVRPFLDQLWHIFVSLANARDLETLRYIYQLNNPLISAFAFSLAVSPVFFIVSEINKNYSQVDRLWSFLPTIYNAHYTYWAHLNGLPSKRLDLLLTASCIWSVRLTFNYWRKGGYTIGSEDYRWETVKKYLGPYWMVLFNVGFIAFGQNILLFLVTTPTYLILLTSRIASPTITVTSGDNFFSRLMMVIVLVELFADQQQWAFQQAKKHYQATAKVPLGFERADLDRGFVVSGLWSWSRHPNFAAEQAFWLVLYQWGCYETETYYNWTIVGAVAYLILFQASTWFTELLTAKKYPEYAEYQQLVGKFVPKLFGRGVSSMKSTEAKKEN</sequence>